<keyword evidence="8" id="KW-1185">Reference proteome</keyword>
<dbReference type="PANTHER" id="PTHR32322">
    <property type="entry name" value="INNER MEMBRANE TRANSPORTER"/>
    <property type="match status" value="1"/>
</dbReference>
<feature type="transmembrane region" description="Helical" evidence="5">
    <location>
        <begin position="185"/>
        <end position="204"/>
    </location>
</feature>
<keyword evidence="4 5" id="KW-0472">Membrane</keyword>
<evidence type="ECO:0000256" key="5">
    <source>
        <dbReference type="SAM" id="Phobius"/>
    </source>
</evidence>
<dbReference type="AlphaFoldDB" id="A0A6N9TEW0"/>
<feature type="transmembrane region" description="Helical" evidence="5">
    <location>
        <begin position="128"/>
        <end position="147"/>
    </location>
</feature>
<feature type="transmembrane region" description="Helical" evidence="5">
    <location>
        <begin position="38"/>
        <end position="57"/>
    </location>
</feature>
<feature type="transmembrane region" description="Helical" evidence="5">
    <location>
        <begin position="216"/>
        <end position="234"/>
    </location>
</feature>
<dbReference type="Proteomes" id="UP000471381">
    <property type="component" value="Unassembled WGS sequence"/>
</dbReference>
<evidence type="ECO:0000313" key="8">
    <source>
        <dbReference type="Proteomes" id="UP000471381"/>
    </source>
</evidence>
<dbReference type="EMBL" id="JAAAWO010000005">
    <property type="protein sequence ID" value="NDW15700.1"/>
    <property type="molecule type" value="Genomic_DNA"/>
</dbReference>
<protein>
    <submittedName>
        <fullName evidence="7">EamA family transporter</fullName>
    </submittedName>
</protein>
<evidence type="ECO:0000256" key="3">
    <source>
        <dbReference type="ARBA" id="ARBA00022989"/>
    </source>
</evidence>
<proteinExistence type="predicted"/>
<feature type="transmembrane region" description="Helical" evidence="5">
    <location>
        <begin position="271"/>
        <end position="288"/>
    </location>
</feature>
<dbReference type="InterPro" id="IPR000620">
    <property type="entry name" value="EamA_dom"/>
</dbReference>
<comment type="subcellular location">
    <subcellularLocation>
        <location evidence="1">Membrane</location>
        <topology evidence="1">Multi-pass membrane protein</topology>
    </subcellularLocation>
</comment>
<evidence type="ECO:0000313" key="7">
    <source>
        <dbReference type="EMBL" id="NDW15700.1"/>
    </source>
</evidence>
<dbReference type="InterPro" id="IPR050638">
    <property type="entry name" value="AA-Vitamin_Transporters"/>
</dbReference>
<dbReference type="SUPFAM" id="SSF103481">
    <property type="entry name" value="Multidrug resistance efflux transporter EmrE"/>
    <property type="match status" value="2"/>
</dbReference>
<comment type="caution">
    <text evidence="7">The sequence shown here is derived from an EMBL/GenBank/DDBJ whole genome shotgun (WGS) entry which is preliminary data.</text>
</comment>
<dbReference type="PANTHER" id="PTHR32322:SF9">
    <property type="entry name" value="AMINO-ACID METABOLITE EFFLUX PUMP-RELATED"/>
    <property type="match status" value="1"/>
</dbReference>
<evidence type="ECO:0000256" key="4">
    <source>
        <dbReference type="ARBA" id="ARBA00023136"/>
    </source>
</evidence>
<feature type="domain" description="EamA" evidence="6">
    <location>
        <begin position="4"/>
        <end position="145"/>
    </location>
</feature>
<sequence length="292" mass="30405">MFKSVLLVIAAMVAFAANSLLCRMALVNTNIDPSSFTIIRLLSGAVSLLVLSIVFYVSQSRSQESERLIAMMKQNASVAGGIALFVYALCFSFAYISMATGTGALLLFGTVQVTMIAVGLIKGERFTLSQWLGFSFAIIGLVILLLPSSSAPSMLSAILMILAGFAWGAYSLIGKSAMSPIVASAGNFVIASALCVPLAAVVLLTGAKINIDPTGSLYALASGMLASGAGYAIWYASLPSIKSTTAATVQLSVPIIATFMGWAILKESLNITIIVASLATLGGILLVIRQRN</sequence>
<feature type="transmembrane region" description="Helical" evidence="5">
    <location>
        <begin position="153"/>
        <end position="173"/>
    </location>
</feature>
<feature type="transmembrane region" description="Helical" evidence="5">
    <location>
        <begin position="246"/>
        <end position="265"/>
    </location>
</feature>
<feature type="transmembrane region" description="Helical" evidence="5">
    <location>
        <begin position="102"/>
        <end position="121"/>
    </location>
</feature>
<feature type="domain" description="EamA" evidence="6">
    <location>
        <begin position="156"/>
        <end position="288"/>
    </location>
</feature>
<dbReference type="RefSeq" id="WP_163106411.1">
    <property type="nucleotide sequence ID" value="NZ_JAAAWO010000005.1"/>
</dbReference>
<name>A0A6N9TEW0_9ALTE</name>
<accession>A0A6N9TEW0</accession>
<gene>
    <name evidence="7" type="ORF">GTQ48_09230</name>
</gene>
<dbReference type="InterPro" id="IPR037185">
    <property type="entry name" value="EmrE-like"/>
</dbReference>
<reference evidence="7 8" key="1">
    <citation type="submission" date="2020-01" db="EMBL/GenBank/DDBJ databases">
        <title>Genomes of bacteria type strains.</title>
        <authorList>
            <person name="Chen J."/>
            <person name="Zhu S."/>
            <person name="Yang J."/>
        </authorList>
    </citation>
    <scope>NUCLEOTIDE SEQUENCE [LARGE SCALE GENOMIC DNA]</scope>
    <source>
        <strain evidence="7 8">LMG 24078</strain>
    </source>
</reference>
<feature type="transmembrane region" description="Helical" evidence="5">
    <location>
        <begin position="78"/>
        <end position="96"/>
    </location>
</feature>
<evidence type="ECO:0000259" key="6">
    <source>
        <dbReference type="Pfam" id="PF00892"/>
    </source>
</evidence>
<evidence type="ECO:0000256" key="1">
    <source>
        <dbReference type="ARBA" id="ARBA00004141"/>
    </source>
</evidence>
<dbReference type="GO" id="GO:0016020">
    <property type="term" value="C:membrane"/>
    <property type="evidence" value="ECO:0007669"/>
    <property type="project" value="UniProtKB-SubCell"/>
</dbReference>
<keyword evidence="3 5" id="KW-1133">Transmembrane helix</keyword>
<keyword evidence="2 5" id="KW-0812">Transmembrane</keyword>
<dbReference type="Pfam" id="PF00892">
    <property type="entry name" value="EamA"/>
    <property type="match status" value="2"/>
</dbReference>
<evidence type="ECO:0000256" key="2">
    <source>
        <dbReference type="ARBA" id="ARBA00022692"/>
    </source>
</evidence>
<organism evidence="7 8">
    <name type="scientific">Alteromonas genovensis</name>
    <dbReference type="NCBI Taxonomy" id="471225"/>
    <lineage>
        <taxon>Bacteria</taxon>
        <taxon>Pseudomonadati</taxon>
        <taxon>Pseudomonadota</taxon>
        <taxon>Gammaproteobacteria</taxon>
        <taxon>Alteromonadales</taxon>
        <taxon>Alteromonadaceae</taxon>
        <taxon>Alteromonas/Salinimonas group</taxon>
        <taxon>Alteromonas</taxon>
    </lineage>
</organism>